<dbReference type="EMBL" id="JBHSJF010000002">
    <property type="protein sequence ID" value="MFC5067002.1"/>
    <property type="molecule type" value="Genomic_DNA"/>
</dbReference>
<feature type="domain" description="Thiamine phosphate synthase/TenI" evidence="1">
    <location>
        <begin position="7"/>
        <end position="182"/>
    </location>
</feature>
<accession>A0ABV9YZP4</accession>
<gene>
    <name evidence="2" type="ORF">ACFPFW_03125</name>
</gene>
<comment type="caution">
    <text evidence="2">The sequence shown here is derived from an EMBL/GenBank/DDBJ whole genome shotgun (WGS) entry which is preliminary data.</text>
</comment>
<proteinExistence type="predicted"/>
<dbReference type="Pfam" id="PF02581">
    <property type="entry name" value="TMP-TENI"/>
    <property type="match status" value="1"/>
</dbReference>
<reference evidence="3" key="1">
    <citation type="journal article" date="2019" name="Int. J. Syst. Evol. Microbiol.">
        <title>The Global Catalogue of Microorganisms (GCM) 10K type strain sequencing project: providing services to taxonomists for standard genome sequencing and annotation.</title>
        <authorList>
            <consortium name="The Broad Institute Genomics Platform"/>
            <consortium name="The Broad Institute Genome Sequencing Center for Infectious Disease"/>
            <person name="Wu L."/>
            <person name="Ma J."/>
        </authorList>
    </citation>
    <scope>NUCLEOTIDE SEQUENCE [LARGE SCALE GENOMIC DNA]</scope>
    <source>
        <strain evidence="3">CGMCC 1.16444</strain>
    </source>
</reference>
<dbReference type="InterPro" id="IPR013785">
    <property type="entry name" value="Aldolase_TIM"/>
</dbReference>
<sequence length="209" mass="21413">MSNSPRLMLITPPIGADTDLTSQLSGALGAAEIAAVILRVEASADERALLKALKPLVETVQAAGAAALIEGAPDLVGKSGADGMHALGERNGREATSRFKPEKLVGIGGLRTRDTAMAAGETGADYVLFGDPGKGGETPPIDATLERLEWWAEIFVTPCVGQAETLEAVAPISATGADFVALGHFVWTQSPAAAVRVAADELAKAEAIS</sequence>
<dbReference type="Gene3D" id="3.20.20.70">
    <property type="entry name" value="Aldolase class I"/>
    <property type="match status" value="1"/>
</dbReference>
<dbReference type="Proteomes" id="UP001595796">
    <property type="component" value="Unassembled WGS sequence"/>
</dbReference>
<organism evidence="2 3">
    <name type="scientific">Flaviflagellibacter deserti</name>
    <dbReference type="NCBI Taxonomy" id="2267266"/>
    <lineage>
        <taxon>Bacteria</taxon>
        <taxon>Pseudomonadati</taxon>
        <taxon>Pseudomonadota</taxon>
        <taxon>Alphaproteobacteria</taxon>
        <taxon>Hyphomicrobiales</taxon>
        <taxon>Flaviflagellibacter</taxon>
    </lineage>
</organism>
<dbReference type="CDD" id="cd00564">
    <property type="entry name" value="TMP_TenI"/>
    <property type="match status" value="1"/>
</dbReference>
<dbReference type="SUPFAM" id="SSF51391">
    <property type="entry name" value="Thiamin phosphate synthase"/>
    <property type="match status" value="1"/>
</dbReference>
<name>A0ABV9YZP4_9HYPH</name>
<keyword evidence="3" id="KW-1185">Reference proteome</keyword>
<evidence type="ECO:0000259" key="1">
    <source>
        <dbReference type="Pfam" id="PF02581"/>
    </source>
</evidence>
<dbReference type="RefSeq" id="WP_114958727.1">
    <property type="nucleotide sequence ID" value="NZ_JBHSJF010000002.1"/>
</dbReference>
<protein>
    <submittedName>
        <fullName evidence="2">Thiamine phosphate synthase</fullName>
    </submittedName>
</protein>
<evidence type="ECO:0000313" key="2">
    <source>
        <dbReference type="EMBL" id="MFC5067002.1"/>
    </source>
</evidence>
<dbReference type="InterPro" id="IPR036206">
    <property type="entry name" value="ThiamineP_synth_sf"/>
</dbReference>
<dbReference type="InterPro" id="IPR022998">
    <property type="entry name" value="ThiamineP_synth_TenI"/>
</dbReference>
<evidence type="ECO:0000313" key="3">
    <source>
        <dbReference type="Proteomes" id="UP001595796"/>
    </source>
</evidence>